<organism evidence="2 3">
    <name type="scientific">Sphingomonas montanisoli</name>
    <dbReference type="NCBI Taxonomy" id="2606412"/>
    <lineage>
        <taxon>Bacteria</taxon>
        <taxon>Pseudomonadati</taxon>
        <taxon>Pseudomonadota</taxon>
        <taxon>Alphaproteobacteria</taxon>
        <taxon>Sphingomonadales</taxon>
        <taxon>Sphingomonadaceae</taxon>
        <taxon>Sphingomonas</taxon>
    </lineage>
</organism>
<evidence type="ECO:0000313" key="2">
    <source>
        <dbReference type="EMBL" id="TZG26527.1"/>
    </source>
</evidence>
<dbReference type="Gene3D" id="1.20.144.10">
    <property type="entry name" value="Phosphatidic acid phosphatase type 2/haloperoxidase"/>
    <property type="match status" value="1"/>
</dbReference>
<protein>
    <submittedName>
        <fullName evidence="2">Phosphatase PAP2 family protein</fullName>
    </submittedName>
</protein>
<dbReference type="EMBL" id="VTOU01000003">
    <property type="protein sequence ID" value="TZG26527.1"/>
    <property type="molecule type" value="Genomic_DNA"/>
</dbReference>
<comment type="caution">
    <text evidence="2">The sequence shown here is derived from an EMBL/GenBank/DDBJ whole genome shotgun (WGS) entry which is preliminary data.</text>
</comment>
<evidence type="ECO:0000313" key="3">
    <source>
        <dbReference type="Proteomes" id="UP000322077"/>
    </source>
</evidence>
<dbReference type="InterPro" id="IPR001011">
    <property type="entry name" value="Acid_Pase_classA_bac"/>
</dbReference>
<reference evidence="2 3" key="1">
    <citation type="submission" date="2019-08" db="EMBL/GenBank/DDBJ databases">
        <authorList>
            <person name="Wang G."/>
            <person name="Xu Z."/>
        </authorList>
    </citation>
    <scope>NUCLEOTIDE SEQUENCE [LARGE SCALE GENOMIC DNA]</scope>
    <source>
        <strain evidence="2 3">ZX</strain>
    </source>
</reference>
<dbReference type="SMART" id="SM00014">
    <property type="entry name" value="acidPPc"/>
    <property type="match status" value="1"/>
</dbReference>
<name>A0A5D9C5K8_9SPHN</name>
<dbReference type="GO" id="GO:0030288">
    <property type="term" value="C:outer membrane-bounded periplasmic space"/>
    <property type="evidence" value="ECO:0007669"/>
    <property type="project" value="InterPro"/>
</dbReference>
<accession>A0A5D9C5K8</accession>
<keyword evidence="3" id="KW-1185">Reference proteome</keyword>
<dbReference type="Pfam" id="PF01569">
    <property type="entry name" value="PAP2"/>
    <property type="match status" value="1"/>
</dbReference>
<gene>
    <name evidence="2" type="ORF">FYJ91_11820</name>
</gene>
<dbReference type="SUPFAM" id="SSF48317">
    <property type="entry name" value="Acid phosphatase/Vanadium-dependent haloperoxidase"/>
    <property type="match status" value="1"/>
</dbReference>
<dbReference type="CDD" id="cd03397">
    <property type="entry name" value="PAP2_acid_phosphatase"/>
    <property type="match status" value="1"/>
</dbReference>
<sequence length="272" mass="29564">MAKWASRSAIILIAGLGIHAGCDARELDPAKTYLPATRFSIIDVVPPAPVQGDARYDADREIFLKTRGLQNSDRWRLATRDVSERPADLLQDFSGPAGLNLTPQNAPRLTALLVTAAADTARVNNEAKNYFRRQRPFKIDAGPICQPAAEVSDSYDYPSGHTTRGWTWASLLAQLLPGRASQILARGRAYGESRIVCGVHNASAVEAGRLSASATLTVMQRSPRFQADMAAALRELDRLKRQAAANSIIGTPGDQIIPSIFTPQNHPERVGR</sequence>
<proteinExistence type="predicted"/>
<dbReference type="PRINTS" id="PR00483">
    <property type="entry name" value="BACPHPHTASE"/>
</dbReference>
<dbReference type="InterPro" id="IPR000326">
    <property type="entry name" value="PAP2/HPO"/>
</dbReference>
<feature type="domain" description="Phosphatidic acid phosphatase type 2/haloperoxidase" evidence="1">
    <location>
        <begin position="111"/>
        <end position="220"/>
    </location>
</feature>
<dbReference type="GO" id="GO:0003993">
    <property type="term" value="F:acid phosphatase activity"/>
    <property type="evidence" value="ECO:0007669"/>
    <property type="project" value="InterPro"/>
</dbReference>
<dbReference type="InterPro" id="IPR036938">
    <property type="entry name" value="PAP2/HPO_sf"/>
</dbReference>
<dbReference type="AlphaFoldDB" id="A0A5D9C5K8"/>
<dbReference type="Proteomes" id="UP000322077">
    <property type="component" value="Unassembled WGS sequence"/>
</dbReference>
<evidence type="ECO:0000259" key="1">
    <source>
        <dbReference type="SMART" id="SM00014"/>
    </source>
</evidence>